<evidence type="ECO:0008006" key="3">
    <source>
        <dbReference type="Google" id="ProtNLM"/>
    </source>
</evidence>
<dbReference type="EMBL" id="JAFFGZ010000005">
    <property type="protein sequence ID" value="KAK4644521.1"/>
    <property type="molecule type" value="Genomic_DNA"/>
</dbReference>
<keyword evidence="2" id="KW-1185">Reference proteome</keyword>
<comment type="caution">
    <text evidence="1">The sequence shown here is derived from an EMBL/GenBank/DDBJ whole genome shotgun (WGS) entry which is preliminary data.</text>
</comment>
<dbReference type="RefSeq" id="XP_062733497.1">
    <property type="nucleotide sequence ID" value="XM_062877699.1"/>
</dbReference>
<evidence type="ECO:0000313" key="1">
    <source>
        <dbReference type="EMBL" id="KAK4644521.1"/>
    </source>
</evidence>
<protein>
    <recommendedName>
        <fullName evidence="3">Galactose oxidase</fullName>
    </recommendedName>
</protein>
<dbReference type="Proteomes" id="UP001322138">
    <property type="component" value="Unassembled WGS sequence"/>
</dbReference>
<dbReference type="InterPro" id="IPR006652">
    <property type="entry name" value="Kelch_1"/>
</dbReference>
<dbReference type="Pfam" id="PF01344">
    <property type="entry name" value="Kelch_1"/>
    <property type="match status" value="1"/>
</dbReference>
<gene>
    <name evidence="1" type="ORF">QC761_305510</name>
</gene>
<name>A0ABR0FKP3_9PEZI</name>
<proteinExistence type="predicted"/>
<organism evidence="1 2">
    <name type="scientific">Podospora bellae-mahoneyi</name>
    <dbReference type="NCBI Taxonomy" id="2093777"/>
    <lineage>
        <taxon>Eukaryota</taxon>
        <taxon>Fungi</taxon>
        <taxon>Dikarya</taxon>
        <taxon>Ascomycota</taxon>
        <taxon>Pezizomycotina</taxon>
        <taxon>Sordariomycetes</taxon>
        <taxon>Sordariomycetidae</taxon>
        <taxon>Sordariales</taxon>
        <taxon>Podosporaceae</taxon>
        <taxon>Podospora</taxon>
    </lineage>
</organism>
<dbReference type="Gene3D" id="2.120.10.80">
    <property type="entry name" value="Kelch-type beta propeller"/>
    <property type="match status" value="2"/>
</dbReference>
<sequence>MTGYKTAASLSQHSPPLSLFTSTSIIMKLLALVSAFLFTTTTLALPNSRGKPSKGTWQTLPSISDLPRQEHVTLALSPSSLAIFGGILPTNDISSPLPYSTTNILQIYSIPNKTWTLAAPAPLALNHPNAAVVDGKIYLLGGLTEVDNWAWRPSPLSFVYDPKTNQWADLPPLPDSHTPRGSAAMGVHNGVVYLAGGLTILPLIPELGPQQTTDVVSAFDTKTNTWLTLPPKARRLPEGRDHAGAAVYKDKFYVLGGRRDGQDNVKDTVYELDLKRLGKGWVVEKGRMPTARGGVAAARVGGRVFVLGGEGNKVNGTEGVFPQVEVYDVERDKWERLGGMEVPRHGTSAVGVGGGVYVPGGGVRQGGAPVSTFDVFWP</sequence>
<dbReference type="GeneID" id="87897181"/>
<accession>A0ABR0FKP3</accession>
<dbReference type="Pfam" id="PF24681">
    <property type="entry name" value="Kelch_KLHDC2_KLHL20_DRC7"/>
    <property type="match status" value="1"/>
</dbReference>
<dbReference type="SMART" id="SM00612">
    <property type="entry name" value="Kelch"/>
    <property type="match status" value="4"/>
</dbReference>
<dbReference type="PANTHER" id="PTHR45632">
    <property type="entry name" value="LD33804P"/>
    <property type="match status" value="1"/>
</dbReference>
<evidence type="ECO:0000313" key="2">
    <source>
        <dbReference type="Proteomes" id="UP001322138"/>
    </source>
</evidence>
<reference evidence="1 2" key="1">
    <citation type="journal article" date="2023" name="bioRxiv">
        <title>High-quality genome assemblies of four members of thePodospora anserinaspecies complex.</title>
        <authorList>
            <person name="Ament-Velasquez S.L."/>
            <person name="Vogan A.A."/>
            <person name="Wallerman O."/>
            <person name="Hartmann F."/>
            <person name="Gautier V."/>
            <person name="Silar P."/>
            <person name="Giraud T."/>
            <person name="Johannesson H."/>
        </authorList>
    </citation>
    <scope>NUCLEOTIDE SEQUENCE [LARGE SCALE GENOMIC DNA]</scope>
    <source>
        <strain evidence="1 2">CBS 112042</strain>
    </source>
</reference>
<dbReference type="InterPro" id="IPR015915">
    <property type="entry name" value="Kelch-typ_b-propeller"/>
</dbReference>
<dbReference type="SUPFAM" id="SSF117281">
    <property type="entry name" value="Kelch motif"/>
    <property type="match status" value="1"/>
</dbReference>
<dbReference type="PANTHER" id="PTHR45632:SF24">
    <property type="entry name" value="GALACTOSE OXIDASE"/>
    <property type="match status" value="1"/>
</dbReference>